<keyword evidence="2" id="KW-0732">Signal</keyword>
<dbReference type="OrthoDB" id="5415867at2759"/>
<feature type="compositionally biased region" description="Low complexity" evidence="1">
    <location>
        <begin position="149"/>
        <end position="181"/>
    </location>
</feature>
<organism evidence="3 4">
    <name type="scientific">Lachnellula subtilissima</name>
    <dbReference type="NCBI Taxonomy" id="602034"/>
    <lineage>
        <taxon>Eukaryota</taxon>
        <taxon>Fungi</taxon>
        <taxon>Dikarya</taxon>
        <taxon>Ascomycota</taxon>
        <taxon>Pezizomycotina</taxon>
        <taxon>Leotiomycetes</taxon>
        <taxon>Helotiales</taxon>
        <taxon>Lachnaceae</taxon>
        <taxon>Lachnellula</taxon>
    </lineage>
</organism>
<dbReference type="InterPro" id="IPR052953">
    <property type="entry name" value="Ser-rich/MCO-related"/>
</dbReference>
<protein>
    <submittedName>
        <fullName evidence="3">Putative GPI-anchored cupredoxin</fullName>
    </submittedName>
</protein>
<dbReference type="EMBL" id="QGMJ01000115">
    <property type="protein sequence ID" value="TVY42004.1"/>
    <property type="molecule type" value="Genomic_DNA"/>
</dbReference>
<evidence type="ECO:0000313" key="3">
    <source>
        <dbReference type="EMBL" id="TVY42004.1"/>
    </source>
</evidence>
<sequence length="271" mass="26860">MQYTSSLVLAFAAAASAATIKVAVGQNGLTYTPNDITANAGDSVEFDFFPKNHTVSQSSFADPCHPLAGGFFSGFVPTNASTLGSTFTIVVKDTKPVWIYCSQTVGNHCQAGMVAAINAPKTGNTLAAFTLKASNATSSTFPPPGTPVGGTLVKSSGNTTSASSSSSSSSGIASSSGSGMGSSSVYTSTYTTTYATSATLTTSYSSTYTSNGQTYTTAVASTYTTAYTTAAVTTAAVTTAVGSAQFTGAAGGISANMVGMGALALGALAMV</sequence>
<name>A0A8H8RW90_9HELO</name>
<dbReference type="InterPro" id="IPR008972">
    <property type="entry name" value="Cupredoxin"/>
</dbReference>
<dbReference type="AlphaFoldDB" id="A0A8H8RW90"/>
<keyword evidence="4" id="KW-1185">Reference proteome</keyword>
<evidence type="ECO:0000313" key="4">
    <source>
        <dbReference type="Proteomes" id="UP000462212"/>
    </source>
</evidence>
<evidence type="ECO:0000256" key="2">
    <source>
        <dbReference type="SAM" id="SignalP"/>
    </source>
</evidence>
<comment type="caution">
    <text evidence="3">The sequence shown here is derived from an EMBL/GenBank/DDBJ whole genome shotgun (WGS) entry which is preliminary data.</text>
</comment>
<dbReference type="PANTHER" id="PTHR34883:SF15">
    <property type="entry name" value="EXTRACELLULAR SERINE-RICH PROTEIN"/>
    <property type="match status" value="1"/>
</dbReference>
<proteinExistence type="predicted"/>
<evidence type="ECO:0000256" key="1">
    <source>
        <dbReference type="SAM" id="MobiDB-lite"/>
    </source>
</evidence>
<dbReference type="Gene3D" id="2.60.40.420">
    <property type="entry name" value="Cupredoxins - blue copper proteins"/>
    <property type="match status" value="1"/>
</dbReference>
<dbReference type="SUPFAM" id="SSF49503">
    <property type="entry name" value="Cupredoxins"/>
    <property type="match status" value="1"/>
</dbReference>
<reference evidence="3 4" key="1">
    <citation type="submission" date="2018-05" db="EMBL/GenBank/DDBJ databases">
        <title>Genome sequencing and assembly of the regulated plant pathogen Lachnellula willkommii and related sister species for the development of diagnostic species identification markers.</title>
        <authorList>
            <person name="Giroux E."/>
            <person name="Bilodeau G."/>
        </authorList>
    </citation>
    <scope>NUCLEOTIDE SEQUENCE [LARGE SCALE GENOMIC DNA]</scope>
    <source>
        <strain evidence="3 4">CBS 197.66</strain>
    </source>
</reference>
<feature type="chain" id="PRO_5034627223" evidence="2">
    <location>
        <begin position="18"/>
        <end position="271"/>
    </location>
</feature>
<feature type="signal peptide" evidence="2">
    <location>
        <begin position="1"/>
        <end position="17"/>
    </location>
</feature>
<feature type="region of interest" description="Disordered" evidence="1">
    <location>
        <begin position="140"/>
        <end position="181"/>
    </location>
</feature>
<dbReference type="Proteomes" id="UP000462212">
    <property type="component" value="Unassembled WGS sequence"/>
</dbReference>
<accession>A0A8H8RW90</accession>
<gene>
    <name evidence="3" type="ORF">LSUB1_G002097</name>
</gene>
<dbReference type="CDD" id="cd00920">
    <property type="entry name" value="Cupredoxin"/>
    <property type="match status" value="1"/>
</dbReference>
<dbReference type="PANTHER" id="PTHR34883">
    <property type="entry name" value="SERINE-RICH PROTEIN, PUTATIVE-RELATED-RELATED"/>
    <property type="match status" value="1"/>
</dbReference>